<evidence type="ECO:0000313" key="2">
    <source>
        <dbReference type="EMBL" id="MDB8002652.1"/>
    </source>
</evidence>
<protein>
    <recommendedName>
        <fullName evidence="4">Phage holin</fullName>
    </recommendedName>
</protein>
<accession>A0AAW6CT39</accession>
<feature type="transmembrane region" description="Helical" evidence="1">
    <location>
        <begin position="36"/>
        <end position="55"/>
    </location>
</feature>
<sequence length="72" mass="7668">MNKIDWKRKLTSRKWWLSLTGFITGLIIAFGGSDEAAATVSGCLMSGAAVLAYTIGEGLADSNNKEGNTDEN</sequence>
<keyword evidence="1" id="KW-1133">Transmembrane helix</keyword>
<evidence type="ECO:0008006" key="4">
    <source>
        <dbReference type="Google" id="ProtNLM"/>
    </source>
</evidence>
<evidence type="ECO:0000256" key="1">
    <source>
        <dbReference type="SAM" id="Phobius"/>
    </source>
</evidence>
<dbReference type="AlphaFoldDB" id="A0AAW6CT39"/>
<gene>
    <name evidence="2" type="ORF">PNE09_01075</name>
</gene>
<keyword evidence="1" id="KW-0812">Transmembrane</keyword>
<proteinExistence type="predicted"/>
<evidence type="ECO:0000313" key="3">
    <source>
        <dbReference type="Proteomes" id="UP001210809"/>
    </source>
</evidence>
<dbReference type="Proteomes" id="UP001210809">
    <property type="component" value="Unassembled WGS sequence"/>
</dbReference>
<feature type="transmembrane region" description="Helical" evidence="1">
    <location>
        <begin position="12"/>
        <end position="30"/>
    </location>
</feature>
<dbReference type="EMBL" id="JAQLXW010000001">
    <property type="protein sequence ID" value="MDB8002652.1"/>
    <property type="molecule type" value="Genomic_DNA"/>
</dbReference>
<reference evidence="2" key="1">
    <citation type="submission" date="2023-01" db="EMBL/GenBank/DDBJ databases">
        <title>Human gut microbiome strain richness.</title>
        <authorList>
            <person name="Chen-Liaw A."/>
        </authorList>
    </citation>
    <scope>NUCLEOTIDE SEQUENCE</scope>
    <source>
        <strain evidence="2">1001283st1_G1_1001283B150217_161031</strain>
    </source>
</reference>
<name>A0AAW6CT39_9FIRM</name>
<organism evidence="2 3">
    <name type="scientific">[Eubacterium] siraeum</name>
    <dbReference type="NCBI Taxonomy" id="39492"/>
    <lineage>
        <taxon>Bacteria</taxon>
        <taxon>Bacillati</taxon>
        <taxon>Bacillota</taxon>
        <taxon>Clostridia</taxon>
        <taxon>Eubacteriales</taxon>
        <taxon>Oscillospiraceae</taxon>
        <taxon>Oscillospiraceae incertae sedis</taxon>
    </lineage>
</organism>
<keyword evidence="1" id="KW-0472">Membrane</keyword>
<comment type="caution">
    <text evidence="2">The sequence shown here is derived from an EMBL/GenBank/DDBJ whole genome shotgun (WGS) entry which is preliminary data.</text>
</comment>